<dbReference type="GO" id="GO:0009826">
    <property type="term" value="P:unidimensional cell growth"/>
    <property type="evidence" value="ECO:0007669"/>
    <property type="project" value="UniProtKB-ARBA"/>
</dbReference>
<evidence type="ECO:0000256" key="13">
    <source>
        <dbReference type="ARBA" id="ARBA00050682"/>
    </source>
</evidence>
<dbReference type="InterPro" id="IPR013087">
    <property type="entry name" value="Znf_C2H2_type"/>
</dbReference>
<feature type="region of interest" description="Disordered" evidence="16">
    <location>
        <begin position="651"/>
        <end position="671"/>
    </location>
</feature>
<comment type="similarity">
    <text evidence="1">Belongs to the JHDM3 histone demethylase family.</text>
</comment>
<dbReference type="GO" id="GO:0048580">
    <property type="term" value="P:regulation of post-embryonic development"/>
    <property type="evidence" value="ECO:0007669"/>
    <property type="project" value="UniProtKB-ARBA"/>
</dbReference>
<dbReference type="SMART" id="SM00545">
    <property type="entry name" value="JmjN"/>
    <property type="match status" value="1"/>
</dbReference>
<dbReference type="Proteomes" id="UP000504603">
    <property type="component" value="Unplaced"/>
</dbReference>
<feature type="domain" description="C2H2-type" evidence="17">
    <location>
        <begin position="1512"/>
        <end position="1543"/>
    </location>
</feature>
<evidence type="ECO:0000256" key="14">
    <source>
        <dbReference type="ARBA" id="ARBA00051751"/>
    </source>
</evidence>
<gene>
    <name evidence="21 22" type="primary">LOC111006609</name>
</gene>
<protein>
    <submittedName>
        <fullName evidence="21 22">Probable lysine-specific demethylase ELF6 isoform X1</fullName>
    </submittedName>
</protein>
<proteinExistence type="inferred from homology"/>
<sequence>MGGVEIPKWLKGLPFAPEFRPTDTEFADPIAYISKIEKEASAFGICKIIPPFPKPSKKYVISNLNKSLSRSTELSPPNVCPSSKLGSADGANEGEVRAVFTTRHQELGQSVKKTKGVVQNPQFGVHKQVWQSGEKYTLEKFESKSKVFARSVLSGIKEPSPLVVESLFWKAASGKPIYIEYANDVPGSAFGEPRGKFRYFHRRRRKRNYYHRSKERSSELRTGEMGTLTDSLSLDSAGTSPRNDLNTSSEILKASTSTVPSEDTSHNSRGKSSDSCINMEGTAGWRLSNSPWNLQVIARSPGSLTRYMPDDIPGVTSPMVYIGMLFSWFAWHVEDHELHSMNFLHVGSPKTWYSIPGDHAFAFEEVVRTQAYGGSVDHLAALTLLGEKTTLLSPETVIASGIPCCRLIQNPGEFVVTFPRAYHVGFSHGFNCGEAANFGTPQWLSVAKDAAVRRAAMNYLPMLSHQQLLYLLTMSFVSRVPRSLLPGVRSSRLRDRQKEEREFMVKKGFVEDILRENNMLSVLLEKESSCRAVLWNPDMLPYSSNSQVATNSAVATSRKENISCNHTESIDGNDKNMQNFMDEMTLDLDTVNDIYLESDDLSCDFQVDSGTLACVACGILGFPFMSVVQPSEKAARELSADNLSIHKRGGVFGPKDAHDSPDFGGTHPEDSTSVPDVNCLSKNLSVASIPKFDKGWSTFGKFLRPRSFCLQHAVDIIELLKNKGGANILVICHSDYHKIKANAVAIAEEIGNHFVYNEVRLDIASEEDLRLIDLAVDVERNECREDWTSRLGINLRHCVKVRKSSPTKQVQHALELGGLFLNRNHGFDLSPINWPSKKSRSKKISRPRYYKPFQSMPLKDEVLGKRSDCKIAKREEKVFQYYRRNKKSGNSKGVGSATQPVSSGDSIDLCNMRTFRSNTSELAIPGPIGTTNQQNAVLQDRGNTNSDPASSMVADSICAVVGRMTEPRIENCTPEVVDVNGESCHLPVDTSGMQQKIMTTSDTSEPNEKAVLPSFTCPHVNAINESEMHKEQEIVGSCNNTNQVCDIASEGQSHALADVGLDETSSIHFESSKVMMDNADVRNLNCEACDGTTKDDDAEQEIEIANRLKDVEEDSCSLIPIKQQHCVATECDSQLGHLEDRIEQEMEPTCRSNESEPILVNTGTASAATSHSRDENSEVPGVGCEAPNLCNAVTSVDLVNNCQIDADVETQSVSGVVVQSKTQQSSCLADERSFENLGSQEDKEHLSDIEMRTEPRSLVNEPGSNSCILGEGRPMDVEASGKEACDRENLTGGMTPDDAMECANMSGNQHVDDPSPITLETHDVAEICSSKHNEQGKNTRNLKSNPSSDVEKRRKRKREEELIIENGFSSCDFIRSPCEGLRPRVGKNLTSRTGADVVSVQEKPERERVRKLPDALSPKRKKEIRKGSFKCDLEGCRMSFETRAELALHKRNQCPHEGCGKRFSSHKYAMLHQRVHDDDRPLKCPWKGCSMSFKWAWARTEHIRVHTGERPYKCKVEGCGLSFRFVSDYSRHRRKTGHYIDQPV</sequence>
<evidence type="ECO:0000256" key="7">
    <source>
        <dbReference type="ARBA" id="ARBA00022964"/>
    </source>
</evidence>
<dbReference type="PANTHER" id="PTHR10694:SF45">
    <property type="entry name" value="LYSINE-SPECIFIC DEMETHYLASE ELF6"/>
    <property type="match status" value="1"/>
</dbReference>
<evidence type="ECO:0000313" key="20">
    <source>
        <dbReference type="Proteomes" id="UP000504603"/>
    </source>
</evidence>
<keyword evidence="11" id="KW-0804">Transcription</keyword>
<feature type="compositionally biased region" description="Polar residues" evidence="16">
    <location>
        <begin position="1338"/>
        <end position="1348"/>
    </location>
</feature>
<keyword evidence="7" id="KW-0223">Dioxygenase</keyword>
<dbReference type="PROSITE" id="PS00028">
    <property type="entry name" value="ZINC_FINGER_C2H2_1"/>
    <property type="match status" value="3"/>
</dbReference>
<feature type="region of interest" description="Disordered" evidence="16">
    <location>
        <begin position="210"/>
        <end position="276"/>
    </location>
</feature>
<dbReference type="GO" id="GO:0008270">
    <property type="term" value="F:zinc ion binding"/>
    <property type="evidence" value="ECO:0007669"/>
    <property type="project" value="UniProtKB-KW"/>
</dbReference>
<dbReference type="InterPro" id="IPR036236">
    <property type="entry name" value="Znf_C2H2_sf"/>
</dbReference>
<evidence type="ECO:0000256" key="1">
    <source>
        <dbReference type="ARBA" id="ARBA00009711"/>
    </source>
</evidence>
<feature type="region of interest" description="Disordered" evidence="16">
    <location>
        <begin position="70"/>
        <end position="90"/>
    </location>
</feature>
<organism evidence="20 21">
    <name type="scientific">Momordica charantia</name>
    <name type="common">Bitter gourd</name>
    <name type="synonym">Balsam pear</name>
    <dbReference type="NCBI Taxonomy" id="3673"/>
    <lineage>
        <taxon>Eukaryota</taxon>
        <taxon>Viridiplantae</taxon>
        <taxon>Streptophyta</taxon>
        <taxon>Embryophyta</taxon>
        <taxon>Tracheophyta</taxon>
        <taxon>Spermatophyta</taxon>
        <taxon>Magnoliopsida</taxon>
        <taxon>eudicotyledons</taxon>
        <taxon>Gunneridae</taxon>
        <taxon>Pentapetalae</taxon>
        <taxon>rosids</taxon>
        <taxon>fabids</taxon>
        <taxon>Cucurbitales</taxon>
        <taxon>Cucurbitaceae</taxon>
        <taxon>Momordiceae</taxon>
        <taxon>Momordica</taxon>
    </lineage>
</organism>
<dbReference type="GeneID" id="111006609"/>
<evidence type="ECO:0000256" key="4">
    <source>
        <dbReference type="ARBA" id="ARBA00022771"/>
    </source>
</evidence>
<accession>A0A6J1C1P1</accession>
<evidence type="ECO:0000256" key="2">
    <source>
        <dbReference type="ARBA" id="ARBA00022723"/>
    </source>
</evidence>
<keyword evidence="4 15" id="KW-0863">Zinc-finger</keyword>
<name>A0A6J1C1P1_MOMCH</name>
<dbReference type="RefSeq" id="XP_022134319.1">
    <property type="nucleotide sequence ID" value="XM_022278627.1"/>
</dbReference>
<dbReference type="SMART" id="SM00558">
    <property type="entry name" value="JmjC"/>
    <property type="match status" value="1"/>
</dbReference>
<dbReference type="InterPro" id="IPR003347">
    <property type="entry name" value="JmjC_dom"/>
</dbReference>
<keyword evidence="20" id="KW-1185">Reference proteome</keyword>
<keyword evidence="9" id="KW-0408">Iron</keyword>
<evidence type="ECO:0000256" key="12">
    <source>
        <dbReference type="ARBA" id="ARBA00023242"/>
    </source>
</evidence>
<dbReference type="RefSeq" id="XP_022134318.1">
    <property type="nucleotide sequence ID" value="XM_022278626.1"/>
</dbReference>
<keyword evidence="12" id="KW-0539">Nucleus</keyword>
<dbReference type="PROSITE" id="PS51184">
    <property type="entry name" value="JMJC"/>
    <property type="match status" value="1"/>
</dbReference>
<evidence type="ECO:0000256" key="6">
    <source>
        <dbReference type="ARBA" id="ARBA00022853"/>
    </source>
</evidence>
<dbReference type="Pfam" id="PF02373">
    <property type="entry name" value="JmjC"/>
    <property type="match status" value="1"/>
</dbReference>
<evidence type="ECO:0000256" key="9">
    <source>
        <dbReference type="ARBA" id="ARBA00023004"/>
    </source>
</evidence>
<dbReference type="SUPFAM" id="SSF51197">
    <property type="entry name" value="Clavaminate synthase-like"/>
    <property type="match status" value="1"/>
</dbReference>
<keyword evidence="2" id="KW-0479">Metal-binding</keyword>
<reference evidence="21 22" key="1">
    <citation type="submission" date="2025-04" db="UniProtKB">
        <authorList>
            <consortium name="RefSeq"/>
        </authorList>
    </citation>
    <scope>IDENTIFICATION</scope>
    <source>
        <strain evidence="21 22">OHB3-1</strain>
    </source>
</reference>
<feature type="domain" description="JmjN" evidence="18">
    <location>
        <begin position="16"/>
        <end position="57"/>
    </location>
</feature>
<keyword evidence="8" id="KW-0560">Oxidoreductase</keyword>
<dbReference type="GO" id="GO:0040029">
    <property type="term" value="P:epigenetic regulation of gene expression"/>
    <property type="evidence" value="ECO:0007669"/>
    <property type="project" value="UniProtKB-ARBA"/>
</dbReference>
<evidence type="ECO:0000256" key="16">
    <source>
        <dbReference type="SAM" id="MobiDB-lite"/>
    </source>
</evidence>
<keyword evidence="5" id="KW-0862">Zinc</keyword>
<dbReference type="SMART" id="SM00355">
    <property type="entry name" value="ZnF_C2H2"/>
    <property type="match status" value="4"/>
</dbReference>
<dbReference type="GO" id="GO:2000028">
    <property type="term" value="P:regulation of photoperiodism, flowering"/>
    <property type="evidence" value="ECO:0007669"/>
    <property type="project" value="UniProtKB-ARBA"/>
</dbReference>
<dbReference type="PROSITE" id="PS50157">
    <property type="entry name" value="ZINC_FINGER_C2H2_2"/>
    <property type="match status" value="3"/>
</dbReference>
<dbReference type="GO" id="GO:0010628">
    <property type="term" value="P:positive regulation of gene expression"/>
    <property type="evidence" value="ECO:0007669"/>
    <property type="project" value="UniProtKB-ARBA"/>
</dbReference>
<evidence type="ECO:0000256" key="10">
    <source>
        <dbReference type="ARBA" id="ARBA00023015"/>
    </source>
</evidence>
<dbReference type="GO" id="GO:0034647">
    <property type="term" value="F:histone H3K4me/H3K4me2/H3K4me3 demethylase activity"/>
    <property type="evidence" value="ECO:0007669"/>
    <property type="project" value="TreeGrafter"/>
</dbReference>
<keyword evidence="6" id="KW-0156">Chromatin regulator</keyword>
<dbReference type="PROSITE" id="PS51183">
    <property type="entry name" value="JMJN"/>
    <property type="match status" value="1"/>
</dbReference>
<keyword evidence="3" id="KW-0677">Repeat</keyword>
<evidence type="ECO:0000256" key="8">
    <source>
        <dbReference type="ARBA" id="ARBA00023002"/>
    </source>
</evidence>
<comment type="catalytic activity">
    <reaction evidence="13">
        <text>N(6),N(6)-dimethyl-L-lysyl(27)-[histone H3] + 2-oxoglutarate + O2 = N(6)-methyl-L-lysyl(27)-[histone H3] + formaldehyde + succinate + CO2</text>
        <dbReference type="Rhea" id="RHEA:60232"/>
        <dbReference type="Rhea" id="RHEA-COMP:15539"/>
        <dbReference type="Rhea" id="RHEA-COMP:15544"/>
        <dbReference type="ChEBI" id="CHEBI:15379"/>
        <dbReference type="ChEBI" id="CHEBI:16526"/>
        <dbReference type="ChEBI" id="CHEBI:16810"/>
        <dbReference type="ChEBI" id="CHEBI:16842"/>
        <dbReference type="ChEBI" id="CHEBI:30031"/>
        <dbReference type="ChEBI" id="CHEBI:61929"/>
        <dbReference type="ChEBI" id="CHEBI:61976"/>
    </reaction>
    <physiologicalReaction direction="left-to-right" evidence="13">
        <dbReference type="Rhea" id="RHEA:60233"/>
    </physiologicalReaction>
</comment>
<dbReference type="Gene3D" id="2.60.120.650">
    <property type="entry name" value="Cupin"/>
    <property type="match status" value="1"/>
</dbReference>
<feature type="region of interest" description="Disordered" evidence="16">
    <location>
        <begin position="1330"/>
        <end position="1358"/>
    </location>
</feature>
<evidence type="ECO:0000256" key="11">
    <source>
        <dbReference type="ARBA" id="ARBA00023163"/>
    </source>
</evidence>
<keyword evidence="10" id="KW-0805">Transcription regulation</keyword>
<dbReference type="InterPro" id="IPR003349">
    <property type="entry name" value="JmjN"/>
</dbReference>
<dbReference type="GO" id="GO:0071558">
    <property type="term" value="F:histone H3K27me2/H3K27me3 demethylase activity"/>
    <property type="evidence" value="ECO:0007669"/>
    <property type="project" value="UniProtKB-ARBA"/>
</dbReference>
<dbReference type="GO" id="GO:0009741">
    <property type="term" value="P:response to brassinosteroid"/>
    <property type="evidence" value="ECO:0007669"/>
    <property type="project" value="UniProtKB-ARBA"/>
</dbReference>
<evidence type="ECO:0000256" key="5">
    <source>
        <dbReference type="ARBA" id="ARBA00022833"/>
    </source>
</evidence>
<dbReference type="SUPFAM" id="SSF57667">
    <property type="entry name" value="beta-beta-alpha zinc fingers"/>
    <property type="match status" value="2"/>
</dbReference>
<dbReference type="FunFam" id="3.30.160.60:FF:000747">
    <property type="entry name" value="Probable lysine-specific demethylase ELF6"/>
    <property type="match status" value="1"/>
</dbReference>
<feature type="compositionally biased region" description="Polar residues" evidence="16">
    <location>
        <begin position="228"/>
        <end position="262"/>
    </location>
</feature>
<feature type="domain" description="JmjC" evidence="19">
    <location>
        <begin position="289"/>
        <end position="455"/>
    </location>
</feature>
<evidence type="ECO:0000313" key="21">
    <source>
        <dbReference type="RefSeq" id="XP_022134318.1"/>
    </source>
</evidence>
<evidence type="ECO:0000256" key="3">
    <source>
        <dbReference type="ARBA" id="ARBA00022737"/>
    </source>
</evidence>
<feature type="domain" description="C2H2-type" evidence="17">
    <location>
        <begin position="1482"/>
        <end position="1511"/>
    </location>
</feature>
<dbReference type="GO" id="GO:0000785">
    <property type="term" value="C:chromatin"/>
    <property type="evidence" value="ECO:0007669"/>
    <property type="project" value="TreeGrafter"/>
</dbReference>
<dbReference type="Pfam" id="PF02375">
    <property type="entry name" value="JmjN"/>
    <property type="match status" value="1"/>
</dbReference>
<feature type="compositionally biased region" description="Polar residues" evidence="16">
    <location>
        <begin position="70"/>
        <end position="85"/>
    </location>
</feature>
<evidence type="ECO:0000313" key="22">
    <source>
        <dbReference type="RefSeq" id="XP_022134319.1"/>
    </source>
</evidence>
<evidence type="ECO:0000259" key="17">
    <source>
        <dbReference type="PROSITE" id="PS50157"/>
    </source>
</evidence>
<feature type="domain" description="C2H2-type" evidence="17">
    <location>
        <begin position="1452"/>
        <end position="1481"/>
    </location>
</feature>
<evidence type="ECO:0000256" key="15">
    <source>
        <dbReference type="PROSITE-ProRule" id="PRU00042"/>
    </source>
</evidence>
<dbReference type="GO" id="GO:0005634">
    <property type="term" value="C:nucleus"/>
    <property type="evidence" value="ECO:0007669"/>
    <property type="project" value="TreeGrafter"/>
</dbReference>
<comment type="catalytic activity">
    <reaction evidence="14">
        <text>N(6),N(6),N(6)-trimethyl-L-lysyl(27)-[histone H3] + 2-oxoglutarate + O2 = N(6),N(6)-dimethyl-L-lysyl(27)-[histone H3] + formaldehyde + succinate + CO2</text>
        <dbReference type="Rhea" id="RHEA:60228"/>
        <dbReference type="Rhea" id="RHEA-COMP:15535"/>
        <dbReference type="Rhea" id="RHEA-COMP:15539"/>
        <dbReference type="ChEBI" id="CHEBI:15379"/>
        <dbReference type="ChEBI" id="CHEBI:16526"/>
        <dbReference type="ChEBI" id="CHEBI:16810"/>
        <dbReference type="ChEBI" id="CHEBI:16842"/>
        <dbReference type="ChEBI" id="CHEBI:30031"/>
        <dbReference type="ChEBI" id="CHEBI:61961"/>
        <dbReference type="ChEBI" id="CHEBI:61976"/>
    </reaction>
    <physiologicalReaction direction="left-to-right" evidence="14">
        <dbReference type="Rhea" id="RHEA:60229"/>
    </physiologicalReaction>
</comment>
<dbReference type="KEGG" id="mcha:111006609"/>
<dbReference type="OrthoDB" id="9547406at2759"/>
<evidence type="ECO:0000259" key="18">
    <source>
        <dbReference type="PROSITE" id="PS51183"/>
    </source>
</evidence>
<evidence type="ECO:0000259" key="19">
    <source>
        <dbReference type="PROSITE" id="PS51184"/>
    </source>
</evidence>
<dbReference type="Gene3D" id="3.30.160.60">
    <property type="entry name" value="Classic Zinc Finger"/>
    <property type="match status" value="1"/>
</dbReference>
<dbReference type="PANTHER" id="PTHR10694">
    <property type="entry name" value="LYSINE-SPECIFIC DEMETHYLASE"/>
    <property type="match status" value="1"/>
</dbReference>